<comment type="caution">
    <text evidence="1">The sequence shown here is derived from an EMBL/GenBank/DDBJ whole genome shotgun (WGS) entry which is preliminary data.</text>
</comment>
<dbReference type="InterPro" id="IPR018697">
    <property type="entry name" value="DUF2199"/>
</dbReference>
<evidence type="ECO:0000313" key="2">
    <source>
        <dbReference type="Proteomes" id="UP000819052"/>
    </source>
</evidence>
<proteinExistence type="predicted"/>
<reference evidence="1 2" key="1">
    <citation type="submission" date="2019-09" db="EMBL/GenBank/DDBJ databases">
        <title>Taxonomy of Antarctic Massilia spp.: description of Massilia rubra sp. nov., Massilia aquatica sp. nov., Massilia mucilaginosa sp. nov., Massilia frigida sp. nov. isolated from streams, lakes and regoliths.</title>
        <authorList>
            <person name="Holochova P."/>
            <person name="Sedlacek I."/>
            <person name="Kralova S."/>
            <person name="Maslanova I."/>
            <person name="Busse H.-J."/>
            <person name="Stankova E."/>
            <person name="Vrbovska V."/>
            <person name="Kovarovic V."/>
            <person name="Bartak M."/>
            <person name="Svec P."/>
            <person name="Pantucek R."/>
        </authorList>
    </citation>
    <scope>NUCLEOTIDE SEQUENCE [LARGE SCALE GENOMIC DNA]</scope>
    <source>
        <strain evidence="1 2">CCM 8693</strain>
    </source>
</reference>
<protein>
    <submittedName>
        <fullName evidence="1">DUF2199 domain-containing protein</fullName>
    </submittedName>
</protein>
<sequence length="166" mass="18678">MFFYQCSACGELHEGIPSYAAMAPLSYEHVPESERAARCQLGSDDCVIDGSSFFVRGCIEIAVEGEEEPFVWGVWVSLSAASYQAWVDAYELDKRAHIGPFFGWLNTSLAPYPDLGNFKTHVHLRDNGMRPIIELDHTERVLSIEQRDGISRARLAEILTLMRHGQ</sequence>
<keyword evidence="2" id="KW-1185">Reference proteome</keyword>
<organism evidence="1 2">
    <name type="scientific">Massilia aquatica</name>
    <dbReference type="NCBI Taxonomy" id="2609000"/>
    <lineage>
        <taxon>Bacteria</taxon>
        <taxon>Pseudomonadati</taxon>
        <taxon>Pseudomonadota</taxon>
        <taxon>Betaproteobacteria</taxon>
        <taxon>Burkholderiales</taxon>
        <taxon>Oxalobacteraceae</taxon>
        <taxon>Telluria group</taxon>
        <taxon>Massilia</taxon>
    </lineage>
</organism>
<gene>
    <name evidence="1" type="ORF">F1609_23520</name>
</gene>
<dbReference type="EMBL" id="VVIW01000017">
    <property type="protein sequence ID" value="NHZ43121.1"/>
    <property type="molecule type" value="Genomic_DNA"/>
</dbReference>
<accession>A0ABX0M7D1</accession>
<dbReference type="Proteomes" id="UP000819052">
    <property type="component" value="Unassembled WGS sequence"/>
</dbReference>
<evidence type="ECO:0000313" key="1">
    <source>
        <dbReference type="EMBL" id="NHZ43121.1"/>
    </source>
</evidence>
<name>A0ABX0M7D1_9BURK</name>
<dbReference type="Pfam" id="PF09965">
    <property type="entry name" value="DUF2199"/>
    <property type="match status" value="1"/>
</dbReference>
<dbReference type="RefSeq" id="WP_167079109.1">
    <property type="nucleotide sequence ID" value="NZ_VVIW01000017.1"/>
</dbReference>